<proteinExistence type="predicted"/>
<dbReference type="EMBL" id="JBBHLL010000349">
    <property type="protein sequence ID" value="KAK7805165.1"/>
    <property type="molecule type" value="Genomic_DNA"/>
</dbReference>
<evidence type="ECO:0000313" key="2">
    <source>
        <dbReference type="EMBL" id="KAK7805165.1"/>
    </source>
</evidence>
<reference evidence="2 3" key="1">
    <citation type="journal article" date="2023" name="bioRxiv">
        <title>Conserved and derived expression patterns and positive selection on dental genes reveal complex evolutionary context of ever-growing rodent molars.</title>
        <authorList>
            <person name="Calamari Z.T."/>
            <person name="Song A."/>
            <person name="Cohen E."/>
            <person name="Akter M."/>
            <person name="Roy R.D."/>
            <person name="Hallikas O."/>
            <person name="Christensen M.M."/>
            <person name="Li P."/>
            <person name="Marangoni P."/>
            <person name="Jernvall J."/>
            <person name="Klein O.D."/>
        </authorList>
    </citation>
    <scope>NUCLEOTIDE SEQUENCE [LARGE SCALE GENOMIC DNA]</scope>
    <source>
        <strain evidence="2">V071</strain>
    </source>
</reference>
<evidence type="ECO:0000313" key="3">
    <source>
        <dbReference type="Proteomes" id="UP001488838"/>
    </source>
</evidence>
<dbReference type="AlphaFoldDB" id="A0AAW0HT88"/>
<evidence type="ECO:0000256" key="1">
    <source>
        <dbReference type="SAM" id="MobiDB-lite"/>
    </source>
</evidence>
<organism evidence="2 3">
    <name type="scientific">Myodes glareolus</name>
    <name type="common">Bank vole</name>
    <name type="synonym">Clethrionomys glareolus</name>
    <dbReference type="NCBI Taxonomy" id="447135"/>
    <lineage>
        <taxon>Eukaryota</taxon>
        <taxon>Metazoa</taxon>
        <taxon>Chordata</taxon>
        <taxon>Craniata</taxon>
        <taxon>Vertebrata</taxon>
        <taxon>Euteleostomi</taxon>
        <taxon>Mammalia</taxon>
        <taxon>Eutheria</taxon>
        <taxon>Euarchontoglires</taxon>
        <taxon>Glires</taxon>
        <taxon>Rodentia</taxon>
        <taxon>Myomorpha</taxon>
        <taxon>Muroidea</taxon>
        <taxon>Cricetidae</taxon>
        <taxon>Arvicolinae</taxon>
        <taxon>Myodes</taxon>
    </lineage>
</organism>
<gene>
    <name evidence="2" type="ORF">U0070_004291</name>
</gene>
<feature type="region of interest" description="Disordered" evidence="1">
    <location>
        <begin position="113"/>
        <end position="136"/>
    </location>
</feature>
<dbReference type="Proteomes" id="UP001488838">
    <property type="component" value="Unassembled WGS sequence"/>
</dbReference>
<name>A0AAW0HT88_MYOGA</name>
<protein>
    <submittedName>
        <fullName evidence="2">Uncharacterized protein</fullName>
    </submittedName>
</protein>
<feature type="compositionally biased region" description="Low complexity" evidence="1">
    <location>
        <begin position="7"/>
        <end position="17"/>
    </location>
</feature>
<comment type="caution">
    <text evidence="2">The sequence shown here is derived from an EMBL/GenBank/DDBJ whole genome shotgun (WGS) entry which is preliminary data.</text>
</comment>
<feature type="region of interest" description="Disordered" evidence="1">
    <location>
        <begin position="1"/>
        <end position="76"/>
    </location>
</feature>
<feature type="compositionally biased region" description="Polar residues" evidence="1">
    <location>
        <begin position="52"/>
        <end position="62"/>
    </location>
</feature>
<sequence>MCGGGAAPAPRRGTSRGTPPPGRTPGGQSRGAPDTAPPSPRGSSLHGGGDSTLCQHPTQHTQACAPGPGGVPSPVIQDVDVCASRRPSTLKRIPGHYDVPQNEPGRTALQRRAFKAASNPTPWARGSHRSPPIPSLFHRRCTASARAGKKKKIEVRRHQVLSLPSHLAYPLRVLGLGDVR</sequence>
<accession>A0AAW0HT88</accession>
<keyword evidence="3" id="KW-1185">Reference proteome</keyword>